<keyword evidence="2" id="KW-1185">Reference proteome</keyword>
<proteinExistence type="predicted"/>
<evidence type="ECO:0000313" key="2">
    <source>
        <dbReference type="Proteomes" id="UP001596024"/>
    </source>
</evidence>
<comment type="caution">
    <text evidence="1">The sequence shown here is derived from an EMBL/GenBank/DDBJ whole genome shotgun (WGS) entry which is preliminary data.</text>
</comment>
<evidence type="ECO:0000313" key="1">
    <source>
        <dbReference type="EMBL" id="MFC4726316.1"/>
    </source>
</evidence>
<dbReference type="Proteomes" id="UP001596024">
    <property type="component" value="Unassembled WGS sequence"/>
</dbReference>
<accession>A0ABV9NDA4</accession>
<dbReference type="RefSeq" id="WP_371392630.1">
    <property type="nucleotide sequence ID" value="NZ_CP163421.1"/>
</dbReference>
<dbReference type="EMBL" id="JBHSGQ010000009">
    <property type="protein sequence ID" value="MFC4726316.1"/>
    <property type="molecule type" value="Genomic_DNA"/>
</dbReference>
<name>A0ABV9NDA4_9PROT</name>
<protein>
    <submittedName>
        <fullName evidence="1">Uncharacterized protein</fullName>
    </submittedName>
</protein>
<reference evidence="2" key="1">
    <citation type="journal article" date="2019" name="Int. J. Syst. Evol. Microbiol.">
        <title>The Global Catalogue of Microorganisms (GCM) 10K type strain sequencing project: providing services to taxonomists for standard genome sequencing and annotation.</title>
        <authorList>
            <consortium name="The Broad Institute Genomics Platform"/>
            <consortium name="The Broad Institute Genome Sequencing Center for Infectious Disease"/>
            <person name="Wu L."/>
            <person name="Ma J."/>
        </authorList>
    </citation>
    <scope>NUCLEOTIDE SEQUENCE [LARGE SCALE GENOMIC DNA]</scope>
    <source>
        <strain evidence="2">CCUG 62981</strain>
    </source>
</reference>
<organism evidence="1 2">
    <name type="scientific">Glycocaulis abyssi</name>
    <dbReference type="NCBI Taxonomy" id="1433403"/>
    <lineage>
        <taxon>Bacteria</taxon>
        <taxon>Pseudomonadati</taxon>
        <taxon>Pseudomonadota</taxon>
        <taxon>Alphaproteobacteria</taxon>
        <taxon>Maricaulales</taxon>
        <taxon>Maricaulaceae</taxon>
        <taxon>Glycocaulis</taxon>
    </lineage>
</organism>
<gene>
    <name evidence="1" type="ORF">ACFPB0_13540</name>
</gene>
<sequence>MALDEATTSVRTLQAFLNYAEEGCIEITWSCGNTVWKKYNVDEKKLHACGVSVRSTLDRLQGELDWSRGTDKLPDGCDAVLAALAEAGAELYDALLTGMEGDKASEGTAAVFRSWLEDEPLSDPEGWHVHFVHSDYTQPILPWGLLHAPLGKDDAPFDARPMAPKAWNGFWCSMFRLSCSNESYKKKMAAAPKMEPVAEVRVVAVLETNDHYINKLIQTGKYKEDDKETVIGSNSAQVRELIQLYRSSDQFFYFSLSADPSGRGSYRMQSTELSSGDFMEEVGRALERPEALVFTFLDGDAVIRHGRGAEWVKALLDHGRAGLIAVETDITNPQLKYCGWRIARDIWLSDEPMISAIEAARDRHWPLSLLYGVYCDPSTARLDPPPEHIVELIDLYIEAAQKGEKK</sequence>